<dbReference type="STRING" id="996342.SAMN05443551_2743"/>
<evidence type="ECO:0000256" key="1">
    <source>
        <dbReference type="SAM" id="SignalP"/>
    </source>
</evidence>
<keyword evidence="3" id="KW-1185">Reference proteome</keyword>
<evidence type="ECO:0008006" key="4">
    <source>
        <dbReference type="Google" id="ProtNLM"/>
    </source>
</evidence>
<proteinExistence type="predicted"/>
<gene>
    <name evidence="2" type="ORF">SAMN05443551_2743</name>
</gene>
<name>A0A1M5UPQ6_9RHOB</name>
<dbReference type="Proteomes" id="UP000184221">
    <property type="component" value="Unassembled WGS sequence"/>
</dbReference>
<evidence type="ECO:0000313" key="2">
    <source>
        <dbReference type="EMBL" id="SHH64977.1"/>
    </source>
</evidence>
<keyword evidence="1" id="KW-0732">Signal</keyword>
<sequence length="557" mass="62531">MSAALVFRCVLILKLMLAATIVQGSESRRTVWFGLNGISDWSTQHPFIDHMKTARPWVGHLPGQWGGIEFEELVAVGAVDANGWPTHVPDPARRLEALILTDQPEEAEHLSGDYHVFYKGEATIEIKGLGRTKTRRPGHIVFSYRPGEGSVGISVQDVDPSDPLRNISVVHADYLDAHANGELFHPLWLSHLKGVETLRFMDWMDTNNSPVANAAQIAQADDFSYGWRGVPLGVMIALANQIEANPWFTIPHQADDALVRQFAEDTVANLDPGRAVYVEYSNEVWNFIFEQSRWAQAQAEKLWGEQGDGWVQYYGLRAAQIMDIWADVFAEPDHERLNRVIAVHTGWPELEQSMLFGKHATQELGRSPAESFDAYAVTGYFGHDVAVPGIMHPLLDAAQEQVEADGKALGLSRVALREYVRPRQFEPVFARAADMIRQGSLRELEQDVWPYHARVARDLGLDLIMYEGGTHATPQWSDVDDERLVSFLLAFNYSENMGALYEQAIASWEEISGSSFHAFVDVAPPSKWGSWGALRHLNDDNPRWRSLRRQLDQAGAE</sequence>
<evidence type="ECO:0000313" key="3">
    <source>
        <dbReference type="Proteomes" id="UP000184221"/>
    </source>
</evidence>
<feature type="chain" id="PRO_5012725656" description="Cellulose-binding protein" evidence="1">
    <location>
        <begin position="25"/>
        <end position="557"/>
    </location>
</feature>
<dbReference type="EMBL" id="FQXC01000003">
    <property type="protein sequence ID" value="SHH64977.1"/>
    <property type="molecule type" value="Genomic_DNA"/>
</dbReference>
<dbReference type="AlphaFoldDB" id="A0A1M5UPQ6"/>
<protein>
    <recommendedName>
        <fullName evidence="4">Cellulose-binding protein</fullName>
    </recommendedName>
</protein>
<feature type="signal peptide" evidence="1">
    <location>
        <begin position="1"/>
        <end position="24"/>
    </location>
</feature>
<reference evidence="2 3" key="1">
    <citation type="submission" date="2016-11" db="EMBL/GenBank/DDBJ databases">
        <authorList>
            <person name="Jaros S."/>
            <person name="Januszkiewicz K."/>
            <person name="Wedrychowicz H."/>
        </authorList>
    </citation>
    <scope>NUCLEOTIDE SEQUENCE [LARGE SCALE GENOMIC DNA]</scope>
    <source>
        <strain evidence="2 3">DSM 29431</strain>
    </source>
</reference>
<organism evidence="2 3">
    <name type="scientific">Marivita hallyeonensis</name>
    <dbReference type="NCBI Taxonomy" id="996342"/>
    <lineage>
        <taxon>Bacteria</taxon>
        <taxon>Pseudomonadati</taxon>
        <taxon>Pseudomonadota</taxon>
        <taxon>Alphaproteobacteria</taxon>
        <taxon>Rhodobacterales</taxon>
        <taxon>Roseobacteraceae</taxon>
        <taxon>Marivita</taxon>
    </lineage>
</organism>
<accession>A0A1M5UPQ6</accession>